<dbReference type="GO" id="GO:0016020">
    <property type="term" value="C:membrane"/>
    <property type="evidence" value="ECO:0007669"/>
    <property type="project" value="InterPro"/>
</dbReference>
<evidence type="ECO:0000256" key="4">
    <source>
        <dbReference type="SAM" id="Phobius"/>
    </source>
</evidence>
<dbReference type="Pfam" id="PF00672">
    <property type="entry name" value="HAMP"/>
    <property type="match status" value="1"/>
</dbReference>
<dbReference type="GO" id="GO:0004888">
    <property type="term" value="F:transmembrane signaling receptor activity"/>
    <property type="evidence" value="ECO:0007669"/>
    <property type="project" value="InterPro"/>
</dbReference>
<dbReference type="PROSITE" id="PS50111">
    <property type="entry name" value="CHEMOTAXIS_TRANSDUC_2"/>
    <property type="match status" value="1"/>
</dbReference>
<dbReference type="AlphaFoldDB" id="A0A4S1CK14"/>
<name>A0A4S1CK14_9BACT</name>
<dbReference type="Pfam" id="PF00015">
    <property type="entry name" value="MCPsignal"/>
    <property type="match status" value="1"/>
</dbReference>
<evidence type="ECO:0000313" key="8">
    <source>
        <dbReference type="Proteomes" id="UP000306416"/>
    </source>
</evidence>
<evidence type="ECO:0000313" key="7">
    <source>
        <dbReference type="EMBL" id="TGU74037.1"/>
    </source>
</evidence>
<dbReference type="Gene3D" id="1.10.287.950">
    <property type="entry name" value="Methyl-accepting chemotaxis protein"/>
    <property type="match status" value="1"/>
</dbReference>
<gene>
    <name evidence="7" type="ORF">E4633_00770</name>
</gene>
<dbReference type="RefSeq" id="WP_135868377.1">
    <property type="nucleotide sequence ID" value="NZ_SRSC01000001.1"/>
</dbReference>
<feature type="transmembrane region" description="Helical" evidence="4">
    <location>
        <begin position="39"/>
        <end position="57"/>
    </location>
</feature>
<feature type="transmembrane region" description="Helical" evidence="4">
    <location>
        <begin position="7"/>
        <end position="27"/>
    </location>
</feature>
<keyword evidence="4" id="KW-0812">Transmembrane</keyword>
<accession>A0A4S1CK14</accession>
<keyword evidence="4" id="KW-0472">Membrane</keyword>
<comment type="caution">
    <text evidence="7">The sequence shown here is derived from an EMBL/GenBank/DDBJ whole genome shotgun (WGS) entry which is preliminary data.</text>
</comment>
<sequence>MYIQIGYKFILGFLAVVAAVVFVPSGVKLLDYSPEMTSVISYVVALTIGLILGSFFSKSFTKNISILTGATESISRGDLSSDVDFPEPRFPDETHSMAQSINTMLESLRALVRQIRDTSERVSESARTLSSTALQINASTEEVAQAIETISGGAENQAEMLTKGAKVIHEMAISIDLVARRAKETAKAARETSQTAQKGGELATDSVERMKSFFDSVELISMQFMDLNGKLQQVGKIADFIVEMARQTNLLALNASIEAARAGESGKGFGVVAEEVRKLADGSAKSATEIVELIDIVKVESRRVQETITDSSRGIIGGKKNLDTTAEAFREILATVVDTERKANSIADLSQMQTTGAAKMVTMVDEIAKVAEDNAASTEEVSAATEEQHAAMQEMVYQTQELAKLADELLHSVERFQVDPGTAPEPQA</sequence>
<dbReference type="InterPro" id="IPR004089">
    <property type="entry name" value="MCPsignal_dom"/>
</dbReference>
<feature type="domain" description="Methyl-accepting transducer" evidence="5">
    <location>
        <begin position="132"/>
        <end position="389"/>
    </location>
</feature>
<keyword evidence="8" id="KW-1185">Reference proteome</keyword>
<dbReference type="PANTHER" id="PTHR32089:SF114">
    <property type="entry name" value="METHYL-ACCEPTING CHEMOTAXIS PROTEIN MCPB"/>
    <property type="match status" value="1"/>
</dbReference>
<evidence type="ECO:0000256" key="1">
    <source>
        <dbReference type="ARBA" id="ARBA00023224"/>
    </source>
</evidence>
<dbReference type="PROSITE" id="PS50885">
    <property type="entry name" value="HAMP"/>
    <property type="match status" value="1"/>
</dbReference>
<protein>
    <submittedName>
        <fullName evidence="7">Methyl-accepting chemotaxis protein</fullName>
    </submittedName>
</protein>
<dbReference type="SMART" id="SM00283">
    <property type="entry name" value="MA"/>
    <property type="match status" value="1"/>
</dbReference>
<dbReference type="SUPFAM" id="SSF58104">
    <property type="entry name" value="Methyl-accepting chemotaxis protein (MCP) signaling domain"/>
    <property type="match status" value="1"/>
</dbReference>
<dbReference type="SMART" id="SM00304">
    <property type="entry name" value="HAMP"/>
    <property type="match status" value="1"/>
</dbReference>
<dbReference type="PRINTS" id="PR00260">
    <property type="entry name" value="CHEMTRNSDUCR"/>
</dbReference>
<dbReference type="EMBL" id="SRSC01000001">
    <property type="protein sequence ID" value="TGU74037.1"/>
    <property type="molecule type" value="Genomic_DNA"/>
</dbReference>
<dbReference type="CDD" id="cd06225">
    <property type="entry name" value="HAMP"/>
    <property type="match status" value="1"/>
</dbReference>
<dbReference type="InterPro" id="IPR004090">
    <property type="entry name" value="Chemotax_Me-accpt_rcpt"/>
</dbReference>
<comment type="similarity">
    <text evidence="2">Belongs to the methyl-accepting chemotaxis (MCP) protein family.</text>
</comment>
<evidence type="ECO:0000259" key="5">
    <source>
        <dbReference type="PROSITE" id="PS50111"/>
    </source>
</evidence>
<keyword evidence="4" id="KW-1133">Transmembrane helix</keyword>
<dbReference type="Proteomes" id="UP000306416">
    <property type="component" value="Unassembled WGS sequence"/>
</dbReference>
<dbReference type="PANTHER" id="PTHR32089">
    <property type="entry name" value="METHYL-ACCEPTING CHEMOTAXIS PROTEIN MCPB"/>
    <property type="match status" value="1"/>
</dbReference>
<feature type="domain" description="HAMP" evidence="6">
    <location>
        <begin position="58"/>
        <end position="113"/>
    </location>
</feature>
<dbReference type="GO" id="GO:0007165">
    <property type="term" value="P:signal transduction"/>
    <property type="evidence" value="ECO:0007669"/>
    <property type="project" value="UniProtKB-KW"/>
</dbReference>
<evidence type="ECO:0000256" key="2">
    <source>
        <dbReference type="ARBA" id="ARBA00029447"/>
    </source>
</evidence>
<dbReference type="InterPro" id="IPR003660">
    <property type="entry name" value="HAMP_dom"/>
</dbReference>
<organism evidence="7 8">
    <name type="scientific">Geomonas terrae</name>
    <dbReference type="NCBI Taxonomy" id="2562681"/>
    <lineage>
        <taxon>Bacteria</taxon>
        <taxon>Pseudomonadati</taxon>
        <taxon>Thermodesulfobacteriota</taxon>
        <taxon>Desulfuromonadia</taxon>
        <taxon>Geobacterales</taxon>
        <taxon>Geobacteraceae</taxon>
        <taxon>Geomonas</taxon>
    </lineage>
</organism>
<keyword evidence="1 3" id="KW-0807">Transducer</keyword>
<dbReference type="GO" id="GO:0006935">
    <property type="term" value="P:chemotaxis"/>
    <property type="evidence" value="ECO:0007669"/>
    <property type="project" value="InterPro"/>
</dbReference>
<evidence type="ECO:0000256" key="3">
    <source>
        <dbReference type="PROSITE-ProRule" id="PRU00284"/>
    </source>
</evidence>
<evidence type="ECO:0000259" key="6">
    <source>
        <dbReference type="PROSITE" id="PS50885"/>
    </source>
</evidence>
<reference evidence="7 8" key="1">
    <citation type="submission" date="2019-04" db="EMBL/GenBank/DDBJ databases">
        <title>Geobacter oryzae sp. nov., ferric-reducing bacteria isolated from paddy soil.</title>
        <authorList>
            <person name="Xu Z."/>
            <person name="Masuda Y."/>
            <person name="Itoh H."/>
            <person name="Senoo K."/>
        </authorList>
    </citation>
    <scope>NUCLEOTIDE SEQUENCE [LARGE SCALE GENOMIC DNA]</scope>
    <source>
        <strain evidence="7 8">Red111</strain>
    </source>
</reference>
<proteinExistence type="inferred from homology"/>